<dbReference type="AlphaFoldDB" id="A0A2N6SUE7"/>
<organism evidence="2 3">
    <name type="scientific">Finegoldia magna</name>
    <name type="common">Peptostreptococcus magnus</name>
    <dbReference type="NCBI Taxonomy" id="1260"/>
    <lineage>
        <taxon>Bacteria</taxon>
        <taxon>Bacillati</taxon>
        <taxon>Bacillota</taxon>
        <taxon>Tissierellia</taxon>
        <taxon>Tissierellales</taxon>
        <taxon>Peptoniphilaceae</taxon>
        <taxon>Finegoldia</taxon>
    </lineage>
</organism>
<evidence type="ECO:0000313" key="2">
    <source>
        <dbReference type="EMBL" id="PMC60684.1"/>
    </source>
</evidence>
<dbReference type="EMBL" id="PNHD01000002">
    <property type="protein sequence ID" value="PMC60684.1"/>
    <property type="molecule type" value="Genomic_DNA"/>
</dbReference>
<feature type="transmembrane region" description="Helical" evidence="1">
    <location>
        <begin position="12"/>
        <end position="35"/>
    </location>
</feature>
<reference evidence="2 3" key="1">
    <citation type="submission" date="2017-09" db="EMBL/GenBank/DDBJ databases">
        <title>Bacterial strain isolated from the female urinary microbiota.</title>
        <authorList>
            <person name="Thomas-White K."/>
            <person name="Kumar N."/>
            <person name="Forster S."/>
            <person name="Putonti C."/>
            <person name="Lawley T."/>
            <person name="Wolfe A.J."/>
        </authorList>
    </citation>
    <scope>NUCLEOTIDE SEQUENCE [LARGE SCALE GENOMIC DNA]</scope>
    <source>
        <strain evidence="2 3">UMB0115</strain>
    </source>
</reference>
<name>A0A2N6SUE7_FINMA</name>
<dbReference type="RefSeq" id="WP_102163763.1">
    <property type="nucleotide sequence ID" value="NZ_PNHD01000002.1"/>
</dbReference>
<proteinExistence type="predicted"/>
<sequence length="114" mass="13418">MEQFLKLLDAGFTFAFAAGVCVFVFKYAPLFLNAWMNFNKSIDRNTEITNRHYDETVDLKRQLLDLKEKLEHHNVNALDLQRDHDEILKNQEEMLKILGEMKQIILGGGRRYDD</sequence>
<keyword evidence="1" id="KW-1133">Transmembrane helix</keyword>
<comment type="caution">
    <text evidence="2">The sequence shown here is derived from an EMBL/GenBank/DDBJ whole genome shotgun (WGS) entry which is preliminary data.</text>
</comment>
<dbReference type="Proteomes" id="UP000235723">
    <property type="component" value="Unassembled WGS sequence"/>
</dbReference>
<keyword evidence="1" id="KW-0472">Membrane</keyword>
<protein>
    <submittedName>
        <fullName evidence="2">Uncharacterized protein</fullName>
    </submittedName>
</protein>
<keyword evidence="1" id="KW-0812">Transmembrane</keyword>
<gene>
    <name evidence="2" type="ORF">CJ208_02115</name>
</gene>
<evidence type="ECO:0000313" key="3">
    <source>
        <dbReference type="Proteomes" id="UP000235723"/>
    </source>
</evidence>
<accession>A0A2N6SUE7</accession>
<evidence type="ECO:0000256" key="1">
    <source>
        <dbReference type="SAM" id="Phobius"/>
    </source>
</evidence>